<feature type="chain" id="PRO_5002001699" description="Six-bladed beta-propeller, TolB-like protein" evidence="1">
    <location>
        <begin position="24"/>
        <end position="337"/>
    </location>
</feature>
<dbReference type="OMA" id="IWRLNIT"/>
<dbReference type="PhylomeDB" id="A0A0A2KLV0"/>
<organism evidence="2 3">
    <name type="scientific">Penicillium italicum</name>
    <name type="common">Blue mold</name>
    <dbReference type="NCBI Taxonomy" id="40296"/>
    <lineage>
        <taxon>Eukaryota</taxon>
        <taxon>Fungi</taxon>
        <taxon>Dikarya</taxon>
        <taxon>Ascomycota</taxon>
        <taxon>Pezizomycotina</taxon>
        <taxon>Eurotiomycetes</taxon>
        <taxon>Eurotiomycetidae</taxon>
        <taxon>Eurotiales</taxon>
        <taxon>Aspergillaceae</taxon>
        <taxon>Penicillium</taxon>
    </lineage>
</organism>
<dbReference type="Proteomes" id="UP000030104">
    <property type="component" value="Unassembled WGS sequence"/>
</dbReference>
<feature type="signal peptide" evidence="1">
    <location>
        <begin position="1"/>
        <end position="23"/>
    </location>
</feature>
<comment type="caution">
    <text evidence="2">The sequence shown here is derived from an EMBL/GenBank/DDBJ whole genome shotgun (WGS) entry which is preliminary data.</text>
</comment>
<dbReference type="STRING" id="40296.A0A0A2KLV0"/>
<dbReference type="PANTHER" id="PTHR42060">
    <property type="entry name" value="NHL REPEAT-CONTAINING PROTEIN-RELATED"/>
    <property type="match status" value="1"/>
</dbReference>
<dbReference type="SUPFAM" id="SSF63829">
    <property type="entry name" value="Calcium-dependent phosphotriesterase"/>
    <property type="match status" value="1"/>
</dbReference>
<keyword evidence="1" id="KW-0732">Signal</keyword>
<dbReference type="PANTHER" id="PTHR42060:SF1">
    <property type="entry name" value="NHL REPEAT-CONTAINING PROTEIN"/>
    <property type="match status" value="1"/>
</dbReference>
<dbReference type="HOGENOM" id="CLU_052989_0_1_1"/>
<dbReference type="OrthoDB" id="9977941at2759"/>
<evidence type="ECO:0000256" key="1">
    <source>
        <dbReference type="SAM" id="SignalP"/>
    </source>
</evidence>
<gene>
    <name evidence="2" type="ORF">PITC_076840</name>
</gene>
<evidence type="ECO:0000313" key="2">
    <source>
        <dbReference type="EMBL" id="KGO68802.1"/>
    </source>
</evidence>
<accession>A0A0A2KLV0</accession>
<keyword evidence="3" id="KW-1185">Reference proteome</keyword>
<dbReference type="AlphaFoldDB" id="A0A0A2KLV0"/>
<proteinExistence type="predicted"/>
<protein>
    <recommendedName>
        <fullName evidence="4">Six-bladed beta-propeller, TolB-like protein</fullName>
    </recommendedName>
</protein>
<dbReference type="EMBL" id="JQGA01001177">
    <property type="protein sequence ID" value="KGO68802.1"/>
    <property type="molecule type" value="Genomic_DNA"/>
</dbReference>
<dbReference type="Gene3D" id="2.120.10.30">
    <property type="entry name" value="TolB, C-terminal domain"/>
    <property type="match status" value="1"/>
</dbReference>
<name>A0A0A2KLV0_PENIT</name>
<dbReference type="InterPro" id="IPR052998">
    <property type="entry name" value="Hetero-Diels-Alderase-like"/>
</dbReference>
<dbReference type="InterPro" id="IPR011042">
    <property type="entry name" value="6-blade_b-propeller_TolB-like"/>
</dbReference>
<evidence type="ECO:0008006" key="4">
    <source>
        <dbReference type="Google" id="ProtNLM"/>
    </source>
</evidence>
<evidence type="ECO:0000313" key="3">
    <source>
        <dbReference type="Proteomes" id="UP000030104"/>
    </source>
</evidence>
<sequence length="337" mass="36214">MHIQSLSYGLCLFLSLLIETSLATPRYPRGYQPRPASTIFQLEHNGTWFENLAVQSNGNLLSTRIDSPELWSIVPNSNSSRPGHGSLLLKFPNAMSTMGITEIDSNVFAVIAGNVSLPSVTPIPGSFVVWTVNLTSSTPKAKVLSPLPDGQFLDGMIKFGDDLLLITDALKGVIWRLNITTGEYSVALSHASMLPATGQAIQVGVNGLKVLNHYVYYTSTTQEIFARIPVDGNATAVGPLEIITSGFTFDDFSLTADGTAYLSTNPQNELIQVSPEGRVRLFAGNQFMLTVGGSTTVAINHEHSVLYLATSGAQFAPVLGRMEPAKIVSIPLGTMKI</sequence>
<reference evidence="2 3" key="1">
    <citation type="journal article" date="2015" name="Mol. Plant Microbe Interact.">
        <title>Genome, transcriptome, and functional analyses of Penicillium expansum provide new insights into secondary metabolism and pathogenicity.</title>
        <authorList>
            <person name="Ballester A.R."/>
            <person name="Marcet-Houben M."/>
            <person name="Levin E."/>
            <person name="Sela N."/>
            <person name="Selma-Lazaro C."/>
            <person name="Carmona L."/>
            <person name="Wisniewski M."/>
            <person name="Droby S."/>
            <person name="Gonzalez-Candelas L."/>
            <person name="Gabaldon T."/>
        </authorList>
    </citation>
    <scope>NUCLEOTIDE SEQUENCE [LARGE SCALE GENOMIC DNA]</scope>
    <source>
        <strain evidence="2 3">PHI-1</strain>
    </source>
</reference>